<sequence>MSASGEALLYNCRSLERPENGPMYSHIVSMRNGGKNISNCAKIYSKPSRSMSTCVPSSSCEALRYAVAALNRLDDFNCEKIGAGFFSEVFKFQNRAVKEKRGYARYWRANGVSICATMVIVFVTSFVFECEEEPPRYRIIEQLFSWRVAVSDPLAH</sequence>
<evidence type="ECO:0000313" key="3">
    <source>
        <dbReference type="Proteomes" id="UP001054837"/>
    </source>
</evidence>
<dbReference type="EMBL" id="BPLQ01013136">
    <property type="protein sequence ID" value="GIY70167.1"/>
    <property type="molecule type" value="Genomic_DNA"/>
</dbReference>
<protein>
    <submittedName>
        <fullName evidence="2">Uncharacterized protein</fullName>
    </submittedName>
</protein>
<reference evidence="2 3" key="1">
    <citation type="submission" date="2021-06" db="EMBL/GenBank/DDBJ databases">
        <title>Caerostris darwini draft genome.</title>
        <authorList>
            <person name="Kono N."/>
            <person name="Arakawa K."/>
        </authorList>
    </citation>
    <scope>NUCLEOTIDE SEQUENCE [LARGE SCALE GENOMIC DNA]</scope>
</reference>
<dbReference type="AlphaFoldDB" id="A0AAV4VJ00"/>
<keyword evidence="3" id="KW-1185">Reference proteome</keyword>
<feature type="transmembrane region" description="Helical" evidence="1">
    <location>
        <begin position="107"/>
        <end position="128"/>
    </location>
</feature>
<evidence type="ECO:0000256" key="1">
    <source>
        <dbReference type="SAM" id="Phobius"/>
    </source>
</evidence>
<accession>A0AAV4VJ00</accession>
<proteinExistence type="predicted"/>
<dbReference type="Proteomes" id="UP001054837">
    <property type="component" value="Unassembled WGS sequence"/>
</dbReference>
<keyword evidence="1" id="KW-1133">Transmembrane helix</keyword>
<keyword evidence="1" id="KW-0812">Transmembrane</keyword>
<evidence type="ECO:0000313" key="2">
    <source>
        <dbReference type="EMBL" id="GIY70167.1"/>
    </source>
</evidence>
<organism evidence="2 3">
    <name type="scientific">Caerostris darwini</name>
    <dbReference type="NCBI Taxonomy" id="1538125"/>
    <lineage>
        <taxon>Eukaryota</taxon>
        <taxon>Metazoa</taxon>
        <taxon>Ecdysozoa</taxon>
        <taxon>Arthropoda</taxon>
        <taxon>Chelicerata</taxon>
        <taxon>Arachnida</taxon>
        <taxon>Araneae</taxon>
        <taxon>Araneomorphae</taxon>
        <taxon>Entelegynae</taxon>
        <taxon>Araneoidea</taxon>
        <taxon>Araneidae</taxon>
        <taxon>Caerostris</taxon>
    </lineage>
</organism>
<name>A0AAV4VJ00_9ARAC</name>
<gene>
    <name evidence="2" type="primary">AVEN_213714_1</name>
    <name evidence="2" type="ORF">CDAR_176611</name>
</gene>
<comment type="caution">
    <text evidence="2">The sequence shown here is derived from an EMBL/GenBank/DDBJ whole genome shotgun (WGS) entry which is preliminary data.</text>
</comment>
<keyword evidence="1" id="KW-0472">Membrane</keyword>